<keyword evidence="3" id="KW-0067">ATP-binding</keyword>
<dbReference type="Pfam" id="PF13335">
    <property type="entry name" value="Mg_chelatase_C"/>
    <property type="match status" value="1"/>
</dbReference>
<dbReference type="Gene3D" id="3.30.230.10">
    <property type="match status" value="1"/>
</dbReference>
<dbReference type="AlphaFoldDB" id="A0A2S0M404"/>
<dbReference type="Pfam" id="PF01078">
    <property type="entry name" value="Mg_chelatase"/>
    <property type="match status" value="1"/>
</dbReference>
<dbReference type="InterPro" id="IPR000523">
    <property type="entry name" value="Mg_chelatse_chII-like_cat_dom"/>
</dbReference>
<dbReference type="InterPro" id="IPR027417">
    <property type="entry name" value="P-loop_NTPase"/>
</dbReference>
<dbReference type="SUPFAM" id="SSF54211">
    <property type="entry name" value="Ribosomal protein S5 domain 2-like"/>
    <property type="match status" value="1"/>
</dbReference>
<proteinExistence type="inferred from homology"/>
<dbReference type="Pfam" id="PF13541">
    <property type="entry name" value="ChlI"/>
    <property type="match status" value="1"/>
</dbReference>
<evidence type="ECO:0000313" key="4">
    <source>
        <dbReference type="EMBL" id="NMK38277.1"/>
    </source>
</evidence>
<reference evidence="4 6" key="2">
    <citation type="submission" date="2020-04" db="EMBL/GenBank/DDBJ databases">
        <authorList>
            <person name="Hitch T.C.A."/>
            <person name="Wylensek D."/>
            <person name="Clavel T."/>
        </authorList>
    </citation>
    <scope>NUCLEOTIDE SEQUENCE [LARGE SCALE GENOMIC DNA]</scope>
    <source>
        <strain evidence="4 6">WCA-386-APC-2A</strain>
    </source>
</reference>
<sequence>MFARIYGAATLGLNGHVIAVETDISNGLPSFDLVGLAATSVKEAKERVRAAVKNSGYEFPMRRLTVNLAPADLKKDTAGLDLSLAVAILVSSGQIPEEACENCLFLGELALDGRIRPVNGILPMVLEGAAQGMKTVFVSRDNAAEALLCPDLTVYGVGTLCDVAGHLTGEKALEAARAALPDPDLPDYDVDFSEVQGQAEAKRVLEIAAAGGHNVLMIGPPGSGKTMLAKRIPTILPPMNEAEALEVTKIYSVAGLLGKGRLLQQRPFRSPHHTISMAGLVGGGSIPKPGEVTLSHHGVLFLDELPEFPRSVLEVLRQPLEDGVVHIARVQAALSYPSRFVLVAAMNPCPCGRYGFDEGCICSESEIRRYTHKISGPLLDRIDLHVRVERPAYQELITRRKAESSAAIRSRVLSARHRQQERLAPYGCTCNAHMGHREIRATCQLTEAAQQLLREAFDVLRLSARSYDRIIKVSQTIADLAKEPVIAKEHVAEAISYRNKMQQP</sequence>
<dbReference type="Proteomes" id="UP000238358">
    <property type="component" value="Chromosome"/>
</dbReference>
<dbReference type="PANTHER" id="PTHR32039:SF7">
    <property type="entry name" value="COMPETENCE PROTEIN COMM"/>
    <property type="match status" value="1"/>
</dbReference>
<dbReference type="GO" id="GO:0005524">
    <property type="term" value="F:ATP binding"/>
    <property type="evidence" value="ECO:0007669"/>
    <property type="project" value="UniProtKB-KW"/>
</dbReference>
<dbReference type="OrthoDB" id="9813147at2"/>
<dbReference type="SUPFAM" id="SSF52540">
    <property type="entry name" value="P-loop containing nucleoside triphosphate hydrolases"/>
    <property type="match status" value="1"/>
</dbReference>
<dbReference type="Gene3D" id="3.40.50.300">
    <property type="entry name" value="P-loop containing nucleotide triphosphate hydrolases"/>
    <property type="match status" value="1"/>
</dbReference>
<dbReference type="Proteomes" id="UP000536773">
    <property type="component" value="Unassembled WGS sequence"/>
</dbReference>
<dbReference type="PANTHER" id="PTHR32039">
    <property type="entry name" value="MAGNESIUM-CHELATASE SUBUNIT CHLI"/>
    <property type="match status" value="1"/>
</dbReference>
<comment type="similarity">
    <text evidence="1">Belongs to the Mg-chelatase subunits D/I family. ComM subfamily.</text>
</comment>
<feature type="domain" description="AAA+ ATPase" evidence="2">
    <location>
        <begin position="211"/>
        <end position="392"/>
    </location>
</feature>
<organism evidence="3 5">
    <name type="scientific">Megasphaera elsdenii</name>
    <dbReference type="NCBI Taxonomy" id="907"/>
    <lineage>
        <taxon>Bacteria</taxon>
        <taxon>Bacillati</taxon>
        <taxon>Bacillota</taxon>
        <taxon>Negativicutes</taxon>
        <taxon>Veillonellales</taxon>
        <taxon>Veillonellaceae</taxon>
        <taxon>Megasphaera</taxon>
    </lineage>
</organism>
<dbReference type="InterPro" id="IPR003593">
    <property type="entry name" value="AAA+_ATPase"/>
</dbReference>
<name>A0A2S0M404_MEGEL</name>
<reference evidence="3 5" key="1">
    <citation type="journal article" date="2018" name="Genome Announc.">
        <title>Complete genomes of two Megasphaera elsdenii strains, NCIMB 702410 and ATCC 25940.</title>
        <authorList>
            <person name="Hatmaker E.A."/>
            <person name="O'Dell K."/>
            <person name="Riley L.A."/>
            <person name="Klingeman D.M."/>
            <person name="Guss A.M."/>
        </authorList>
    </citation>
    <scope>NUCLEOTIDE SEQUENCE [LARGE SCALE GENOMIC DNA]</scope>
    <source>
        <strain evidence="3 5">NCIMB702410</strain>
    </source>
</reference>
<dbReference type="EMBL" id="CP027569">
    <property type="protein sequence ID" value="AVO26179.1"/>
    <property type="molecule type" value="Genomic_DNA"/>
</dbReference>
<evidence type="ECO:0000256" key="1">
    <source>
        <dbReference type="ARBA" id="ARBA00006354"/>
    </source>
</evidence>
<accession>A0A2S0M404</accession>
<evidence type="ECO:0000313" key="3">
    <source>
        <dbReference type="EMBL" id="AVO26179.1"/>
    </source>
</evidence>
<protein>
    <submittedName>
        <fullName evidence="3">ATP-binding protein</fullName>
    </submittedName>
    <submittedName>
        <fullName evidence="4">YifB family Mg chelatase-like AAA ATPase</fullName>
    </submittedName>
</protein>
<evidence type="ECO:0000313" key="6">
    <source>
        <dbReference type="Proteomes" id="UP000536773"/>
    </source>
</evidence>
<dbReference type="InterPro" id="IPR004482">
    <property type="entry name" value="Mg_chelat-rel"/>
</dbReference>
<evidence type="ECO:0000313" key="5">
    <source>
        <dbReference type="Proteomes" id="UP000238358"/>
    </source>
</evidence>
<dbReference type="InterPro" id="IPR045006">
    <property type="entry name" value="CHLI-like"/>
</dbReference>
<evidence type="ECO:0000259" key="2">
    <source>
        <dbReference type="SMART" id="SM00382"/>
    </source>
</evidence>
<dbReference type="RefSeq" id="WP_027894794.1">
    <property type="nucleotide sequence ID" value="NZ_CALDUZ010000005.1"/>
</dbReference>
<dbReference type="InterPro" id="IPR014721">
    <property type="entry name" value="Ribsml_uS5_D2-typ_fold_subgr"/>
</dbReference>
<dbReference type="NCBIfam" id="TIGR00368">
    <property type="entry name" value="YifB family Mg chelatase-like AAA ATPase"/>
    <property type="match status" value="1"/>
</dbReference>
<dbReference type="EMBL" id="JABBJH010000002">
    <property type="protein sequence ID" value="NMK38277.1"/>
    <property type="molecule type" value="Genomic_DNA"/>
</dbReference>
<gene>
    <name evidence="3" type="ORF">C6Y28_00245</name>
    <name evidence="4" type="ORF">HG933_02520</name>
</gene>
<dbReference type="InterPro" id="IPR020568">
    <property type="entry name" value="Ribosomal_Su5_D2-typ_SF"/>
</dbReference>
<dbReference type="InterPro" id="IPR025158">
    <property type="entry name" value="Mg_chelat-rel_C"/>
</dbReference>
<keyword evidence="3" id="KW-0547">Nucleotide-binding</keyword>
<dbReference type="SMART" id="SM00382">
    <property type="entry name" value="AAA"/>
    <property type="match status" value="1"/>
</dbReference>